<dbReference type="Gene3D" id="3.40.710.10">
    <property type="entry name" value="DD-peptidase/beta-lactamase superfamily"/>
    <property type="match status" value="1"/>
</dbReference>
<dbReference type="SUPFAM" id="SSF56601">
    <property type="entry name" value="beta-lactamase/transpeptidase-like"/>
    <property type="match status" value="1"/>
</dbReference>
<keyword evidence="2" id="KW-0614">Plasmid</keyword>
<dbReference type="Proteomes" id="UP000318939">
    <property type="component" value="Plasmid unnamed1"/>
</dbReference>
<proteinExistence type="predicted"/>
<dbReference type="InterPro" id="IPR012338">
    <property type="entry name" value="Beta-lactam/transpept-like"/>
</dbReference>
<feature type="domain" description="Beta-lactamase-related" evidence="1">
    <location>
        <begin position="8"/>
        <end position="78"/>
    </location>
</feature>
<dbReference type="PANTHER" id="PTHR46825">
    <property type="entry name" value="D-ALANYL-D-ALANINE-CARBOXYPEPTIDASE/ENDOPEPTIDASE AMPH"/>
    <property type="match status" value="1"/>
</dbReference>
<sequence length="80" mass="8631">MTEAERVDQLFEAWNTKDSPGCAVAVMRDGEVIYKRGFGMANLGHGVAIGPSTVFHSASVSKQFTAFAILLLSAERKIVT</sequence>
<dbReference type="PANTHER" id="PTHR46825:SF9">
    <property type="entry name" value="BETA-LACTAMASE-RELATED DOMAIN-CONTAINING PROTEIN"/>
    <property type="match status" value="1"/>
</dbReference>
<keyword evidence="3" id="KW-1185">Reference proteome</keyword>
<name>A0ABY8IN08_9HYPH</name>
<evidence type="ECO:0000313" key="3">
    <source>
        <dbReference type="Proteomes" id="UP000318939"/>
    </source>
</evidence>
<protein>
    <submittedName>
        <fullName evidence="2">Serine hydrolase</fullName>
    </submittedName>
</protein>
<gene>
    <name evidence="2" type="ORF">PR018_21955</name>
</gene>
<accession>A0ABY8IN08</accession>
<dbReference type="EMBL" id="CP117268">
    <property type="protein sequence ID" value="WFS24962.1"/>
    <property type="molecule type" value="Genomic_DNA"/>
</dbReference>
<evidence type="ECO:0000259" key="1">
    <source>
        <dbReference type="Pfam" id="PF00144"/>
    </source>
</evidence>
<dbReference type="InterPro" id="IPR001466">
    <property type="entry name" value="Beta-lactam-related"/>
</dbReference>
<dbReference type="RefSeq" id="WP_142831847.1">
    <property type="nucleotide sequence ID" value="NZ_CP117268.1"/>
</dbReference>
<reference evidence="2 3" key="1">
    <citation type="journal article" date="2019" name="Phytopathology">
        <title>A Novel Group of Rhizobium tumorigenes-Like Agrobacteria Associated with Crown Gall Disease of Rhododendron and Blueberry.</title>
        <authorList>
            <person name="Kuzmanovic N."/>
            <person name="Behrens P."/>
            <person name="Idczak E."/>
            <person name="Wagner S."/>
            <person name="Gotz M."/>
            <person name="Sproer C."/>
            <person name="Bunk B."/>
            <person name="Overmann J."/>
            <person name="Smalla K."/>
        </authorList>
    </citation>
    <scope>NUCLEOTIDE SEQUENCE [LARGE SCALE GENOMIC DNA]</scope>
    <source>
        <strain evidence="3">rho-6.2</strain>
    </source>
</reference>
<evidence type="ECO:0000313" key="2">
    <source>
        <dbReference type="EMBL" id="WFS24962.1"/>
    </source>
</evidence>
<keyword evidence="2" id="KW-0378">Hydrolase</keyword>
<dbReference type="Pfam" id="PF00144">
    <property type="entry name" value="Beta-lactamase"/>
    <property type="match status" value="1"/>
</dbReference>
<organism evidence="2 3">
    <name type="scientific">Rhizobium rhododendri</name>
    <dbReference type="NCBI Taxonomy" id="2506430"/>
    <lineage>
        <taxon>Bacteria</taxon>
        <taxon>Pseudomonadati</taxon>
        <taxon>Pseudomonadota</taxon>
        <taxon>Alphaproteobacteria</taxon>
        <taxon>Hyphomicrobiales</taxon>
        <taxon>Rhizobiaceae</taxon>
        <taxon>Rhizobium/Agrobacterium group</taxon>
        <taxon>Rhizobium</taxon>
    </lineage>
</organism>
<geneLocation type="plasmid" evidence="2 3">
    <name>unnamed1</name>
</geneLocation>
<reference evidence="2 3" key="2">
    <citation type="journal article" date="2023" name="MicrobiologyOpen">
        <title>Genomics of the tumorigenes clade of the family Rhizobiaceae and description of Rhizobium rhododendri sp. nov.</title>
        <authorList>
            <person name="Kuzmanovic N."/>
            <person name="diCenzo G.C."/>
            <person name="Bunk B."/>
            <person name="Sproeer C."/>
            <person name="Fruehling A."/>
            <person name="Neumann-Schaal M."/>
            <person name="Overmann J."/>
            <person name="Smalla K."/>
        </authorList>
    </citation>
    <scope>NUCLEOTIDE SEQUENCE [LARGE SCALE GENOMIC DNA]</scope>
    <source>
        <strain evidence="3">rho-6.2</strain>
        <plasmid evidence="2 3">unnamed1</plasmid>
    </source>
</reference>
<dbReference type="InterPro" id="IPR050491">
    <property type="entry name" value="AmpC-like"/>
</dbReference>
<dbReference type="GO" id="GO:0016787">
    <property type="term" value="F:hydrolase activity"/>
    <property type="evidence" value="ECO:0007669"/>
    <property type="project" value="UniProtKB-KW"/>
</dbReference>